<dbReference type="Proteomes" id="UP001160625">
    <property type="component" value="Unassembled WGS sequence"/>
</dbReference>
<name>A0ABT6MX62_9SPHN</name>
<comment type="caution">
    <text evidence="1">The sequence shown here is derived from an EMBL/GenBank/DDBJ whole genome shotgun (WGS) entry which is preliminary data.</text>
</comment>
<protein>
    <recommendedName>
        <fullName evidence="3">Transposase</fullName>
    </recommendedName>
</protein>
<organism evidence="1 2">
    <name type="scientific">Sphingomonas oryzagri</name>
    <dbReference type="NCBI Taxonomy" id="3042314"/>
    <lineage>
        <taxon>Bacteria</taxon>
        <taxon>Pseudomonadati</taxon>
        <taxon>Pseudomonadota</taxon>
        <taxon>Alphaproteobacteria</taxon>
        <taxon>Sphingomonadales</taxon>
        <taxon>Sphingomonadaceae</taxon>
        <taxon>Sphingomonas</taxon>
    </lineage>
</organism>
<dbReference type="RefSeq" id="WP_281042992.1">
    <property type="nucleotide sequence ID" value="NZ_JARYGZ010000001.1"/>
</dbReference>
<evidence type="ECO:0000313" key="2">
    <source>
        <dbReference type="Proteomes" id="UP001160625"/>
    </source>
</evidence>
<reference evidence="1" key="1">
    <citation type="submission" date="2023-04" db="EMBL/GenBank/DDBJ databases">
        <title>Sphingomonas sp. MAHUQ-71 isolated from rice field.</title>
        <authorList>
            <person name="Huq M.A."/>
        </authorList>
    </citation>
    <scope>NUCLEOTIDE SEQUENCE</scope>
    <source>
        <strain evidence="1">MAHUQ-71</strain>
    </source>
</reference>
<sequence>MVSARTVMTSLEQAAQFQSKAFPRKVSLWAFVPFSVELPDDVVDRAAAARLRELIGAFDSSERSSHAAALPLRATSANSQGPTAWYRSLYRQRAG</sequence>
<keyword evidence="2" id="KW-1185">Reference proteome</keyword>
<proteinExistence type="predicted"/>
<gene>
    <name evidence="1" type="ORF">QGN17_02795</name>
</gene>
<evidence type="ECO:0000313" key="1">
    <source>
        <dbReference type="EMBL" id="MDH7637649.1"/>
    </source>
</evidence>
<evidence type="ECO:0008006" key="3">
    <source>
        <dbReference type="Google" id="ProtNLM"/>
    </source>
</evidence>
<accession>A0ABT6MX62</accession>
<dbReference type="EMBL" id="JARYGZ010000001">
    <property type="protein sequence ID" value="MDH7637649.1"/>
    <property type="molecule type" value="Genomic_DNA"/>
</dbReference>